<reference evidence="3" key="1">
    <citation type="journal article" date="2019" name="Int. J. Syst. Evol. Microbiol.">
        <title>The Global Catalogue of Microorganisms (GCM) 10K type strain sequencing project: providing services to taxonomists for standard genome sequencing and annotation.</title>
        <authorList>
            <consortium name="The Broad Institute Genomics Platform"/>
            <consortium name="The Broad Institute Genome Sequencing Center for Infectious Disease"/>
            <person name="Wu L."/>
            <person name="Ma J."/>
        </authorList>
    </citation>
    <scope>NUCLEOTIDE SEQUENCE [LARGE SCALE GENOMIC DNA]</scope>
    <source>
        <strain evidence="3">CECT 8979</strain>
    </source>
</reference>
<name>A0ABV8AJK4_9FLAO</name>
<dbReference type="InterPro" id="IPR036873">
    <property type="entry name" value="Rhodanese-like_dom_sf"/>
</dbReference>
<protein>
    <submittedName>
        <fullName evidence="2">Rhodanese-like domain-containing protein</fullName>
    </submittedName>
</protein>
<dbReference type="PANTHER" id="PTHR43031:SF1">
    <property type="entry name" value="PYRIDINE NUCLEOTIDE-DISULPHIDE OXIDOREDUCTASE"/>
    <property type="match status" value="1"/>
</dbReference>
<evidence type="ECO:0000313" key="2">
    <source>
        <dbReference type="EMBL" id="MFC3876837.1"/>
    </source>
</evidence>
<dbReference type="PROSITE" id="PS50206">
    <property type="entry name" value="RHODANESE_3"/>
    <property type="match status" value="1"/>
</dbReference>
<gene>
    <name evidence="2" type="ORF">ACFOSX_06285</name>
</gene>
<organism evidence="2 3">
    <name type="scientific">Winogradskyella maritima</name>
    <dbReference type="NCBI Taxonomy" id="1517766"/>
    <lineage>
        <taxon>Bacteria</taxon>
        <taxon>Pseudomonadati</taxon>
        <taxon>Bacteroidota</taxon>
        <taxon>Flavobacteriia</taxon>
        <taxon>Flavobacteriales</taxon>
        <taxon>Flavobacteriaceae</taxon>
        <taxon>Winogradskyella</taxon>
    </lineage>
</organism>
<comment type="caution">
    <text evidence="2">The sequence shown here is derived from an EMBL/GenBank/DDBJ whole genome shotgun (WGS) entry which is preliminary data.</text>
</comment>
<dbReference type="SMART" id="SM00450">
    <property type="entry name" value="RHOD"/>
    <property type="match status" value="1"/>
</dbReference>
<dbReference type="Gene3D" id="3.40.250.10">
    <property type="entry name" value="Rhodanese-like domain"/>
    <property type="match status" value="1"/>
</dbReference>
<dbReference type="InterPro" id="IPR050229">
    <property type="entry name" value="GlpE_sulfurtransferase"/>
</dbReference>
<dbReference type="RefSeq" id="WP_386098119.1">
    <property type="nucleotide sequence ID" value="NZ_JBHSAT010000004.1"/>
</dbReference>
<evidence type="ECO:0000313" key="3">
    <source>
        <dbReference type="Proteomes" id="UP001595812"/>
    </source>
</evidence>
<dbReference type="Proteomes" id="UP001595812">
    <property type="component" value="Unassembled WGS sequence"/>
</dbReference>
<accession>A0ABV8AJK4</accession>
<dbReference type="Pfam" id="PF00581">
    <property type="entry name" value="Rhodanese"/>
    <property type="match status" value="1"/>
</dbReference>
<proteinExistence type="predicted"/>
<dbReference type="NCBIfam" id="NF045521">
    <property type="entry name" value="rhoda_near_glyco"/>
    <property type="match status" value="1"/>
</dbReference>
<keyword evidence="3" id="KW-1185">Reference proteome</keyword>
<sequence length="171" mass="19555">MKVYISIFVLLFSFFGYSQKTLSKLLKQYNDKGVPYISVQELASPNTDAIILDAREPSEFEVSHIEDATCVGYNDFDIDRVTTMIPDKDKEIVVYCSLGIRSESIGEKLKRAGYTNVKNLYGGIFEWKNNNFEVYNSNNKTTDSVHAFSKEWSKWLKNGIKVYSKTLKTDG</sequence>
<dbReference type="SUPFAM" id="SSF52821">
    <property type="entry name" value="Rhodanese/Cell cycle control phosphatase"/>
    <property type="match status" value="1"/>
</dbReference>
<feature type="domain" description="Rhodanese" evidence="1">
    <location>
        <begin position="45"/>
        <end position="136"/>
    </location>
</feature>
<dbReference type="PANTHER" id="PTHR43031">
    <property type="entry name" value="FAD-DEPENDENT OXIDOREDUCTASE"/>
    <property type="match status" value="1"/>
</dbReference>
<dbReference type="InterPro" id="IPR001763">
    <property type="entry name" value="Rhodanese-like_dom"/>
</dbReference>
<evidence type="ECO:0000259" key="1">
    <source>
        <dbReference type="PROSITE" id="PS50206"/>
    </source>
</evidence>
<dbReference type="EMBL" id="JBHSAT010000004">
    <property type="protein sequence ID" value="MFC3876837.1"/>
    <property type="molecule type" value="Genomic_DNA"/>
</dbReference>
<dbReference type="CDD" id="cd00158">
    <property type="entry name" value="RHOD"/>
    <property type="match status" value="1"/>
</dbReference>